<gene>
    <name evidence="1" type="ORF">PPTG_22940</name>
</gene>
<organism evidence="1 2">
    <name type="scientific">Phytophthora nicotianae (strain INRA-310)</name>
    <name type="common">Phytophthora parasitica</name>
    <dbReference type="NCBI Taxonomy" id="761204"/>
    <lineage>
        <taxon>Eukaryota</taxon>
        <taxon>Sar</taxon>
        <taxon>Stramenopiles</taxon>
        <taxon>Oomycota</taxon>
        <taxon>Peronosporomycetes</taxon>
        <taxon>Peronosporales</taxon>
        <taxon>Peronosporaceae</taxon>
        <taxon>Phytophthora</taxon>
    </lineage>
</organism>
<protein>
    <submittedName>
        <fullName evidence="1">Uncharacterized protein</fullName>
    </submittedName>
</protein>
<dbReference type="GeneID" id="20191539"/>
<sequence length="117" mass="12821">MYLHVEGSSTLRWIQQLEATFLHPRRLRRWAIQYLQLFFVSAGPHRHHRQDPASSVFTCASVTSIAAAYTSPIPYFPCVLQAAVQQAAASSSIFGGGQKNVPSPGVYRTSGCGLLEA</sequence>
<evidence type="ECO:0000313" key="1">
    <source>
        <dbReference type="EMBL" id="ETN08662.1"/>
    </source>
</evidence>
<dbReference type="EMBL" id="KI669587">
    <property type="protein sequence ID" value="ETN08662.1"/>
    <property type="molecule type" value="Genomic_DNA"/>
</dbReference>
<dbReference type="RefSeq" id="XP_008905849.1">
    <property type="nucleotide sequence ID" value="XM_008907601.1"/>
</dbReference>
<evidence type="ECO:0000313" key="2">
    <source>
        <dbReference type="Proteomes" id="UP000018817"/>
    </source>
</evidence>
<accession>W2Q680</accession>
<dbReference type="AlphaFoldDB" id="W2Q680"/>
<name>W2Q680_PHYN3</name>
<dbReference type="Proteomes" id="UP000018817">
    <property type="component" value="Unassembled WGS sequence"/>
</dbReference>
<reference evidence="1 2" key="2">
    <citation type="submission" date="2013-11" db="EMBL/GenBank/DDBJ databases">
        <title>The Genome Sequence of Phytophthora parasitica INRA-310.</title>
        <authorList>
            <consortium name="The Broad Institute Genomics Platform"/>
            <person name="Russ C."/>
            <person name="Tyler B."/>
            <person name="Panabieres F."/>
            <person name="Shan W."/>
            <person name="Tripathy S."/>
            <person name="Grunwald N."/>
            <person name="Machado M."/>
            <person name="Johnson C.S."/>
            <person name="Arredondo F."/>
            <person name="Hong C."/>
            <person name="Coffey M."/>
            <person name="Young S.K."/>
            <person name="Zeng Q."/>
            <person name="Gargeya S."/>
            <person name="Fitzgerald M."/>
            <person name="Abouelleil A."/>
            <person name="Alvarado L."/>
            <person name="Chapman S.B."/>
            <person name="Gainer-Dewar J."/>
            <person name="Goldberg J."/>
            <person name="Griggs A."/>
            <person name="Gujja S."/>
            <person name="Hansen M."/>
            <person name="Howarth C."/>
            <person name="Imamovic A."/>
            <person name="Ireland A."/>
            <person name="Larimer J."/>
            <person name="McCowan C."/>
            <person name="Murphy C."/>
            <person name="Pearson M."/>
            <person name="Poon T.W."/>
            <person name="Priest M."/>
            <person name="Roberts A."/>
            <person name="Saif S."/>
            <person name="Shea T."/>
            <person name="Sykes S."/>
            <person name="Wortman J."/>
            <person name="Nusbaum C."/>
            <person name="Birren B."/>
        </authorList>
    </citation>
    <scope>NUCLEOTIDE SEQUENCE [LARGE SCALE GENOMIC DNA]</scope>
    <source>
        <strain evidence="1 2">INRA-310</strain>
    </source>
</reference>
<reference evidence="2" key="1">
    <citation type="submission" date="2011-12" db="EMBL/GenBank/DDBJ databases">
        <authorList>
            <consortium name="The Broad Institute Genome Sequencing Platform"/>
            <person name="Russ C."/>
            <person name="Tyler B."/>
            <person name="Panabieres F."/>
            <person name="Shan W."/>
            <person name="Tripathy S."/>
            <person name="Grunwald N."/>
            <person name="Machado M."/>
            <person name="Young S.K."/>
            <person name="Zeng Q."/>
            <person name="Gargeya S."/>
            <person name="Fitzgerald M."/>
            <person name="Haas B."/>
            <person name="Abouelleil A."/>
            <person name="Alvarado L."/>
            <person name="Arachchi H.M."/>
            <person name="Berlin A."/>
            <person name="Chapman S.B."/>
            <person name="Gearin G."/>
            <person name="Goldberg J."/>
            <person name="Griggs A."/>
            <person name="Gujja S."/>
            <person name="Hansen M."/>
            <person name="Heiman D."/>
            <person name="Howarth C."/>
            <person name="Larimer J."/>
            <person name="Lui A."/>
            <person name="MacDonald P.J.P."/>
            <person name="McCowen C."/>
            <person name="Montmayeur A."/>
            <person name="Murphy C."/>
            <person name="Neiman D."/>
            <person name="Pearson M."/>
            <person name="Priest M."/>
            <person name="Roberts A."/>
            <person name="Saif S."/>
            <person name="Shea T."/>
            <person name="Sisk P."/>
            <person name="Stolte C."/>
            <person name="Sykes S."/>
            <person name="Wortman J."/>
            <person name="Nusbaum C."/>
            <person name="Birren B."/>
        </authorList>
    </citation>
    <scope>NUCLEOTIDE SEQUENCE [LARGE SCALE GENOMIC DNA]</scope>
    <source>
        <strain evidence="2">INRA-310</strain>
    </source>
</reference>
<dbReference type="VEuPathDB" id="FungiDB:PPTG_22940"/>
<proteinExistence type="predicted"/>